<dbReference type="Proteomes" id="UP001180754">
    <property type="component" value="Unassembled WGS sequence"/>
</dbReference>
<dbReference type="PANTHER" id="PTHR47691">
    <property type="entry name" value="REGULATOR-RELATED"/>
    <property type="match status" value="1"/>
</dbReference>
<name>A0ABU2XGP3_9ACTN</name>
<organism evidence="3 4">
    <name type="scientific">Streptomyces lonegramiae</name>
    <dbReference type="NCBI Taxonomy" id="3075524"/>
    <lineage>
        <taxon>Bacteria</taxon>
        <taxon>Bacillati</taxon>
        <taxon>Actinomycetota</taxon>
        <taxon>Actinomycetes</taxon>
        <taxon>Kitasatosporales</taxon>
        <taxon>Streptomycetaceae</taxon>
        <taxon>Streptomyces</taxon>
    </lineage>
</organism>
<feature type="compositionally biased region" description="Gly residues" evidence="1">
    <location>
        <begin position="862"/>
        <end position="878"/>
    </location>
</feature>
<reference evidence="3" key="1">
    <citation type="submission" date="2024-05" db="EMBL/GenBank/DDBJ databases">
        <title>30 novel species of actinomycetes from the DSMZ collection.</title>
        <authorList>
            <person name="Nouioui I."/>
        </authorList>
    </citation>
    <scope>NUCLEOTIDE SEQUENCE</scope>
    <source>
        <strain evidence="3">DSM 41529</strain>
    </source>
</reference>
<dbReference type="Gene3D" id="3.40.50.300">
    <property type="entry name" value="P-loop containing nucleotide triphosphate hydrolases"/>
    <property type="match status" value="1"/>
</dbReference>
<dbReference type="SUPFAM" id="SSF48452">
    <property type="entry name" value="TPR-like"/>
    <property type="match status" value="2"/>
</dbReference>
<feature type="compositionally biased region" description="Basic residues" evidence="1">
    <location>
        <begin position="66"/>
        <end position="75"/>
    </location>
</feature>
<sequence length="932" mass="98880">MGDDIRNEFSGTAHTVVQAGSIERLTMAGPPAPPPEALAGLPPAPGAFTGRREPLQELLAGLKPKSGPRGRRGRGPARSTVRAWAGQKNAIALSGPAGVGKTALVLHAGHTARARRWYGAELYLDLRGYERRPDDRVSAYDALGSFLRALRVAQRDIDGRSVGERHRLYRSEMRALAERGRPVLVVLDNAASIEQVALLLPPHPRNCCVVVGRHILAGGVLSGVRQHQLDVLPQDEAVAFLAASLGAADPADLRVSGHRRDALRLAELCDRLPLALDVVAARLVTTPGLPVGELADRLRDEARRLDALRAPDAAPAPSSAVRSAFALSYERLPAAEARLFRLLSLHPGPHLSADTVAALTGEPVAEVEPRLEELRRAHMITEGRARTYRLHSLVRLYAAERAAAQEPAAARHDAIGRLVAHYADRAGEADAWLRPSSEHGQRLHSGAERSLLTSRPVALSWLVTERLCLIAAVRLAHASGHDAAVTALTLRLTAFFDLYKFWDDWLDTHRLAAEAAHRSGDPAAEAEALLRIGTAHRQQARRAPALEAYTQARRLWTELGDERRVAEVWGEALRVLQQCEDDLASQARPVDRAAVEAYERTVESFADGADEAGGFECAARAAVLSNLGNLYADDAVADFTAALRCHQRALALRERGGDLRGQAQSLANLGHVHYQRNDQDDLAAATRSYERALGLFQEADDAHGEAWTAYNLGLVALKARSARRGGPGGLRPVRRARRHWRRAVRLLESHGLGAEAHRIRIGLDRLRPGQGRRTRIAGLVRSAGHTFGVALTAVVVGGELLPDAPDRSAVEHHPTDFLSDLGLPADSGIAGLVADVIEDFGDPVPDFGVDYVNDDDAAPDPSGGGGGGGGSGGEGGGGGDHHGGGGGGDHHGGGGGGDHHGGGGGGGGGGSHHSSGGGGHDHDDHGHGGHWD</sequence>
<comment type="caution">
    <text evidence="3">The sequence shown here is derived from an EMBL/GenBank/DDBJ whole genome shotgun (WGS) entry which is preliminary data.</text>
</comment>
<dbReference type="InterPro" id="IPR019734">
    <property type="entry name" value="TPR_rpt"/>
</dbReference>
<dbReference type="SMART" id="SM00382">
    <property type="entry name" value="AAA"/>
    <property type="match status" value="1"/>
</dbReference>
<feature type="compositionally biased region" description="Gly residues" evidence="1">
    <location>
        <begin position="902"/>
        <end position="918"/>
    </location>
</feature>
<gene>
    <name evidence="3" type="ORF">RND15_16405</name>
</gene>
<dbReference type="SMART" id="SM00028">
    <property type="entry name" value="TPR"/>
    <property type="match status" value="3"/>
</dbReference>
<accession>A0ABU2XGP3</accession>
<evidence type="ECO:0000313" key="3">
    <source>
        <dbReference type="EMBL" id="MDT0544270.1"/>
    </source>
</evidence>
<dbReference type="RefSeq" id="WP_311724709.1">
    <property type="nucleotide sequence ID" value="NZ_JAVRFD010000007.1"/>
</dbReference>
<evidence type="ECO:0000313" key="4">
    <source>
        <dbReference type="Proteomes" id="UP001180754"/>
    </source>
</evidence>
<feature type="domain" description="AAA+ ATPase" evidence="2">
    <location>
        <begin position="87"/>
        <end position="235"/>
    </location>
</feature>
<evidence type="ECO:0000259" key="2">
    <source>
        <dbReference type="SMART" id="SM00382"/>
    </source>
</evidence>
<dbReference type="Gene3D" id="1.25.40.10">
    <property type="entry name" value="Tetratricopeptide repeat domain"/>
    <property type="match status" value="1"/>
</dbReference>
<dbReference type="EMBL" id="JAVRFD010000007">
    <property type="protein sequence ID" value="MDT0544270.1"/>
    <property type="molecule type" value="Genomic_DNA"/>
</dbReference>
<proteinExistence type="predicted"/>
<evidence type="ECO:0000256" key="1">
    <source>
        <dbReference type="SAM" id="MobiDB-lite"/>
    </source>
</evidence>
<keyword evidence="4" id="KW-1185">Reference proteome</keyword>
<dbReference type="PANTHER" id="PTHR47691:SF3">
    <property type="entry name" value="HTH-TYPE TRANSCRIPTIONAL REGULATOR RV0890C-RELATED"/>
    <property type="match status" value="1"/>
</dbReference>
<feature type="region of interest" description="Disordered" evidence="1">
    <location>
        <begin position="25"/>
        <end position="50"/>
    </location>
</feature>
<feature type="region of interest" description="Disordered" evidence="1">
    <location>
        <begin position="61"/>
        <end position="80"/>
    </location>
</feature>
<dbReference type="PRINTS" id="PR00364">
    <property type="entry name" value="DISEASERSIST"/>
</dbReference>
<feature type="compositionally biased region" description="Basic and acidic residues" evidence="1">
    <location>
        <begin position="879"/>
        <end position="901"/>
    </location>
</feature>
<dbReference type="SUPFAM" id="SSF52540">
    <property type="entry name" value="P-loop containing nucleoside triphosphate hydrolases"/>
    <property type="match status" value="1"/>
</dbReference>
<dbReference type="InterPro" id="IPR011990">
    <property type="entry name" value="TPR-like_helical_dom_sf"/>
</dbReference>
<dbReference type="InterPro" id="IPR003593">
    <property type="entry name" value="AAA+_ATPase"/>
</dbReference>
<protein>
    <recommendedName>
        <fullName evidence="2">AAA+ ATPase domain-containing protein</fullName>
    </recommendedName>
</protein>
<feature type="compositionally biased region" description="Basic and acidic residues" evidence="1">
    <location>
        <begin position="919"/>
        <end position="932"/>
    </location>
</feature>
<dbReference type="InterPro" id="IPR027417">
    <property type="entry name" value="P-loop_NTPase"/>
</dbReference>
<feature type="region of interest" description="Disordered" evidence="1">
    <location>
        <begin position="847"/>
        <end position="932"/>
    </location>
</feature>